<dbReference type="InterPro" id="IPR051260">
    <property type="entry name" value="Diverse_substr_monoxygenases"/>
</dbReference>
<keyword evidence="3" id="KW-0560">Oxidoreductase</keyword>
<accession>A0ABS5LDC4</accession>
<evidence type="ECO:0000256" key="2">
    <source>
        <dbReference type="ARBA" id="ARBA00022643"/>
    </source>
</evidence>
<organism evidence="6 7">
    <name type="scientific">Metabacillus flavus</name>
    <dbReference type="NCBI Taxonomy" id="2823519"/>
    <lineage>
        <taxon>Bacteria</taxon>
        <taxon>Bacillati</taxon>
        <taxon>Bacillota</taxon>
        <taxon>Bacilli</taxon>
        <taxon>Bacillales</taxon>
        <taxon>Bacillaceae</taxon>
        <taxon>Metabacillus</taxon>
    </lineage>
</organism>
<keyword evidence="7" id="KW-1185">Reference proteome</keyword>
<dbReference type="Proteomes" id="UP000682403">
    <property type="component" value="Unassembled WGS sequence"/>
</dbReference>
<dbReference type="InterPro" id="IPR036661">
    <property type="entry name" value="Luciferase-like_sf"/>
</dbReference>
<evidence type="ECO:0000259" key="5">
    <source>
        <dbReference type="Pfam" id="PF00296"/>
    </source>
</evidence>
<feature type="domain" description="Luciferase-like" evidence="5">
    <location>
        <begin position="35"/>
        <end position="237"/>
    </location>
</feature>
<protein>
    <submittedName>
        <fullName evidence="6">LLM class oxidoreductase</fullName>
    </submittedName>
</protein>
<dbReference type="SUPFAM" id="SSF51679">
    <property type="entry name" value="Bacterial luciferase-like"/>
    <property type="match status" value="1"/>
</dbReference>
<dbReference type="RefSeq" id="WP_211557779.1">
    <property type="nucleotide sequence ID" value="NZ_JAGVRK010000001.1"/>
</dbReference>
<evidence type="ECO:0000256" key="3">
    <source>
        <dbReference type="ARBA" id="ARBA00023002"/>
    </source>
</evidence>
<keyword evidence="4" id="KW-0503">Monooxygenase</keyword>
<evidence type="ECO:0000313" key="7">
    <source>
        <dbReference type="Proteomes" id="UP000682403"/>
    </source>
</evidence>
<dbReference type="PANTHER" id="PTHR30011:SF16">
    <property type="entry name" value="C2H2 FINGER DOMAIN TRANSCRIPTION FACTOR (EUROFUNG)-RELATED"/>
    <property type="match status" value="1"/>
</dbReference>
<gene>
    <name evidence="6" type="ORF">J9317_08215</name>
</gene>
<proteinExistence type="predicted"/>
<dbReference type="InterPro" id="IPR020020">
    <property type="entry name" value="Luciferase-type_oxidoreductase"/>
</dbReference>
<dbReference type="InterPro" id="IPR011251">
    <property type="entry name" value="Luciferase-like_dom"/>
</dbReference>
<sequence>MTLFNGHRSYNRMYKEGELTLGLHIPLENYRFETPTMEKQVELSQKAEKYGFTSLWFRDVLLQDPQFGDPATGQIYDMMIYLTYLASKTKEIALGTSAAVLSLRHPLRVAKEAATLDALFPERLILGVSSGDRRADFQALGVTHATRGERFAEAFHYMNKVLYEDYPVLSGTMGSINGADLAPKPYRKIPTMITGYSQQDMKWFAKYGDGWMYYPRSPHLQAESIRQWRELSAKFHPDVFKPFSQPMHLDLAEDPNESPVPIRLGFRAGRNTLKELLEQYKEIGVNHLFFALFDGERPADEVIQELGEEVLPHFPAHAVPRV</sequence>
<evidence type="ECO:0000256" key="1">
    <source>
        <dbReference type="ARBA" id="ARBA00022630"/>
    </source>
</evidence>
<dbReference type="Pfam" id="PF00296">
    <property type="entry name" value="Bac_luciferase"/>
    <property type="match status" value="1"/>
</dbReference>
<dbReference type="EMBL" id="JAGVRK010000001">
    <property type="protein sequence ID" value="MBS2968739.1"/>
    <property type="molecule type" value="Genomic_DNA"/>
</dbReference>
<dbReference type="Gene3D" id="3.20.20.30">
    <property type="entry name" value="Luciferase-like domain"/>
    <property type="match status" value="1"/>
</dbReference>
<reference evidence="6 7" key="1">
    <citation type="submission" date="2021-04" db="EMBL/GenBank/DDBJ databases">
        <title>Metabacillus sp. strain KIGAM252 whole genome sequence.</title>
        <authorList>
            <person name="Seo M.-J."/>
            <person name="Cho E.-S."/>
            <person name="Hwang C.Y."/>
            <person name="Yoon D.J."/>
        </authorList>
    </citation>
    <scope>NUCLEOTIDE SEQUENCE [LARGE SCALE GENOMIC DNA]</scope>
    <source>
        <strain evidence="6 7">KIGAM252</strain>
    </source>
</reference>
<keyword evidence="1" id="KW-0285">Flavoprotein</keyword>
<keyword evidence="2" id="KW-0288">FMN</keyword>
<name>A0ABS5LDC4_9BACI</name>
<comment type="caution">
    <text evidence="6">The sequence shown here is derived from an EMBL/GenBank/DDBJ whole genome shotgun (WGS) entry which is preliminary data.</text>
</comment>
<evidence type="ECO:0000256" key="4">
    <source>
        <dbReference type="ARBA" id="ARBA00023033"/>
    </source>
</evidence>
<evidence type="ECO:0000313" key="6">
    <source>
        <dbReference type="EMBL" id="MBS2968739.1"/>
    </source>
</evidence>
<dbReference type="NCBIfam" id="TIGR03571">
    <property type="entry name" value="lucif_BA3436"/>
    <property type="match status" value="1"/>
</dbReference>
<dbReference type="PANTHER" id="PTHR30011">
    <property type="entry name" value="ALKANESULFONATE MONOOXYGENASE-RELATED"/>
    <property type="match status" value="1"/>
</dbReference>